<dbReference type="PIRSF" id="PIRSF037226">
    <property type="entry name" value="Amidohydrolase_ACY1L2_prd"/>
    <property type="match status" value="1"/>
</dbReference>
<dbReference type="InterPro" id="IPR036264">
    <property type="entry name" value="Bact_exopeptidase_dim_dom"/>
</dbReference>
<evidence type="ECO:0000259" key="3">
    <source>
        <dbReference type="Pfam" id="PF07687"/>
    </source>
</evidence>
<dbReference type="PANTHER" id="PTHR30575">
    <property type="entry name" value="PEPTIDASE M20"/>
    <property type="match status" value="1"/>
</dbReference>
<dbReference type="SUPFAM" id="SSF55031">
    <property type="entry name" value="Bacterial exopeptidase dimerisation domain"/>
    <property type="match status" value="1"/>
</dbReference>
<dbReference type="InterPro" id="IPR002933">
    <property type="entry name" value="Peptidase_M20"/>
</dbReference>
<feature type="domain" description="Peptidase M20 dimerisation" evidence="3">
    <location>
        <begin position="183"/>
        <end position="275"/>
    </location>
</feature>
<dbReference type="SUPFAM" id="SSF53187">
    <property type="entry name" value="Zn-dependent exopeptidases"/>
    <property type="match status" value="1"/>
</dbReference>
<accession>A0AA38RXW3</accession>
<dbReference type="CDD" id="cd05672">
    <property type="entry name" value="M20_ACY1L2-like"/>
    <property type="match status" value="1"/>
</dbReference>
<gene>
    <name evidence="4" type="ORF">NKR23_g3664</name>
</gene>
<reference evidence="4" key="1">
    <citation type="submission" date="2022-07" db="EMBL/GenBank/DDBJ databases">
        <title>Fungi with potential for degradation of polypropylene.</title>
        <authorList>
            <person name="Gostincar C."/>
        </authorList>
    </citation>
    <scope>NUCLEOTIDE SEQUENCE</scope>
    <source>
        <strain evidence="4">EXF-13308</strain>
    </source>
</reference>
<dbReference type="NCBIfam" id="TIGR01891">
    <property type="entry name" value="amidohydrolases"/>
    <property type="match status" value="1"/>
</dbReference>
<dbReference type="FunFam" id="3.30.70.360:FF:000004">
    <property type="entry name" value="Peptidase M20 domain-containing protein 2"/>
    <property type="match status" value="1"/>
</dbReference>
<sequence length="409" mass="44366">MSQPIEGDQASLVVIHQSLNRHRELLSKVNQKIFSNPETAFQEFVAHDAIVEALQSEGIKVTPHAYDVQTAFEAEYGSGGRVLTFNAEYDALPEIGHGCGHNLIATTSLGAFLSVMDALKDSGNPGRVRLLGTPAEEAHGGKITLIEKGAYKDVDACMMMHPTAQSVFREDVLGDAYDRTLAISGFKVTFHGKAAHAALAPWEGINALDAAVAGYNNISVLRQQVRPDERIHGIIVEGGSRPNVIPDKAVLEYNVRAPTLARAQALQERAVRCFRGAAEATGCELETKVLGAYADLRASVPICRAFQKAIGDLGYKVLCDTNREITPASTDQGNVSYECPSWQGLFGILSDDGAWPHTEGFARAAGKAASFERSLISCEGMAITGYRFLTDDDLALEVKEYFQKQQRHD</sequence>
<dbReference type="Gene3D" id="3.40.630.10">
    <property type="entry name" value="Zn peptidases"/>
    <property type="match status" value="1"/>
</dbReference>
<organism evidence="4 5">
    <name type="scientific">Pleurostoma richardsiae</name>
    <dbReference type="NCBI Taxonomy" id="41990"/>
    <lineage>
        <taxon>Eukaryota</taxon>
        <taxon>Fungi</taxon>
        <taxon>Dikarya</taxon>
        <taxon>Ascomycota</taxon>
        <taxon>Pezizomycotina</taxon>
        <taxon>Sordariomycetes</taxon>
        <taxon>Sordariomycetidae</taxon>
        <taxon>Calosphaeriales</taxon>
        <taxon>Pleurostomataceae</taxon>
        <taxon>Pleurostoma</taxon>
    </lineage>
</organism>
<dbReference type="AlphaFoldDB" id="A0AA38RXW3"/>
<dbReference type="EMBL" id="JANBVO010000008">
    <property type="protein sequence ID" value="KAJ9150388.1"/>
    <property type="molecule type" value="Genomic_DNA"/>
</dbReference>
<dbReference type="GO" id="GO:0016805">
    <property type="term" value="F:dipeptidase activity"/>
    <property type="evidence" value="ECO:0007669"/>
    <property type="project" value="InterPro"/>
</dbReference>
<dbReference type="Proteomes" id="UP001174694">
    <property type="component" value="Unassembled WGS sequence"/>
</dbReference>
<evidence type="ECO:0000256" key="1">
    <source>
        <dbReference type="ARBA" id="ARBA00006247"/>
    </source>
</evidence>
<dbReference type="Gene3D" id="3.30.70.360">
    <property type="match status" value="1"/>
</dbReference>
<dbReference type="InterPro" id="IPR052030">
    <property type="entry name" value="Peptidase_M20/M20A_hydrolases"/>
</dbReference>
<dbReference type="PANTHER" id="PTHR30575:SF0">
    <property type="entry name" value="XAA-ARG DIPEPTIDASE"/>
    <property type="match status" value="1"/>
</dbReference>
<keyword evidence="5" id="KW-1185">Reference proteome</keyword>
<dbReference type="Pfam" id="PF01546">
    <property type="entry name" value="Peptidase_M20"/>
    <property type="match status" value="1"/>
</dbReference>
<dbReference type="InterPro" id="IPR011650">
    <property type="entry name" value="Peptidase_M20_dimer"/>
</dbReference>
<name>A0AA38RXW3_9PEZI</name>
<proteinExistence type="inferred from homology"/>
<comment type="similarity">
    <text evidence="1 2">Belongs to the peptidase M20A family.</text>
</comment>
<evidence type="ECO:0000313" key="5">
    <source>
        <dbReference type="Proteomes" id="UP001174694"/>
    </source>
</evidence>
<dbReference type="Pfam" id="PF07687">
    <property type="entry name" value="M20_dimer"/>
    <property type="match status" value="1"/>
</dbReference>
<dbReference type="InterPro" id="IPR017439">
    <property type="entry name" value="Amidohydrolase"/>
</dbReference>
<comment type="caution">
    <text evidence="4">The sequence shown here is derived from an EMBL/GenBank/DDBJ whole genome shotgun (WGS) entry which is preliminary data.</text>
</comment>
<evidence type="ECO:0000256" key="2">
    <source>
        <dbReference type="PIRNR" id="PIRNR037226"/>
    </source>
</evidence>
<dbReference type="InterPro" id="IPR017144">
    <property type="entry name" value="Xaa-Arg_dipeptidase"/>
</dbReference>
<evidence type="ECO:0000313" key="4">
    <source>
        <dbReference type="EMBL" id="KAJ9150388.1"/>
    </source>
</evidence>
<protein>
    <recommendedName>
        <fullName evidence="2">Peptidase M20 domain-containing protein 2</fullName>
    </recommendedName>
</protein>